<dbReference type="Gene3D" id="1.10.10.60">
    <property type="entry name" value="Homeodomain-like"/>
    <property type="match status" value="1"/>
</dbReference>
<dbReference type="PROSITE" id="PS50977">
    <property type="entry name" value="HTH_TETR_2"/>
    <property type="match status" value="1"/>
</dbReference>
<dbReference type="InterPro" id="IPR011075">
    <property type="entry name" value="TetR_C"/>
</dbReference>
<dbReference type="PANTHER" id="PTHR47506:SF1">
    <property type="entry name" value="HTH-TYPE TRANSCRIPTIONAL REGULATOR YJDC"/>
    <property type="match status" value="1"/>
</dbReference>
<dbReference type="Pfam" id="PF00440">
    <property type="entry name" value="TetR_N"/>
    <property type="match status" value="1"/>
</dbReference>
<comment type="caution">
    <text evidence="6">The sequence shown here is derived from an EMBL/GenBank/DDBJ whole genome shotgun (WGS) entry which is preliminary data.</text>
</comment>
<gene>
    <name evidence="6" type="ORF">ACE41H_04870</name>
</gene>
<keyword evidence="7" id="KW-1185">Reference proteome</keyword>
<dbReference type="InterPro" id="IPR009057">
    <property type="entry name" value="Homeodomain-like_sf"/>
</dbReference>
<dbReference type="SUPFAM" id="SSF46689">
    <property type="entry name" value="Homeodomain-like"/>
    <property type="match status" value="1"/>
</dbReference>
<reference evidence="6 7" key="1">
    <citation type="submission" date="2024-09" db="EMBL/GenBank/DDBJ databases">
        <title>Paenibacillus zeirhizospherea sp. nov., isolated from surface of the maize (Zea mays) roots in a horticulture field, Hungary.</title>
        <authorList>
            <person name="Marton D."/>
            <person name="Farkas M."/>
            <person name="Bedics A."/>
            <person name="Toth E."/>
            <person name="Tancsics A."/>
            <person name="Boka K."/>
            <person name="Maroti G."/>
            <person name="Kriszt B."/>
            <person name="Cserhati M."/>
        </authorList>
    </citation>
    <scope>NUCLEOTIDE SEQUENCE [LARGE SCALE GENOMIC DNA]</scope>
    <source>
        <strain evidence="6 7">KCTC 33519</strain>
    </source>
</reference>
<accession>A0ABV5API1</accession>
<name>A0ABV5API1_9BACL</name>
<dbReference type="PANTHER" id="PTHR47506">
    <property type="entry name" value="TRANSCRIPTIONAL REGULATORY PROTEIN"/>
    <property type="match status" value="1"/>
</dbReference>
<evidence type="ECO:0000256" key="2">
    <source>
        <dbReference type="ARBA" id="ARBA00023125"/>
    </source>
</evidence>
<dbReference type="EMBL" id="JBHHMI010000003">
    <property type="protein sequence ID" value="MFB5266118.1"/>
    <property type="molecule type" value="Genomic_DNA"/>
</dbReference>
<proteinExistence type="predicted"/>
<feature type="domain" description="HTH tetR-type" evidence="5">
    <location>
        <begin position="6"/>
        <end position="66"/>
    </location>
</feature>
<keyword evidence="3" id="KW-0804">Transcription</keyword>
<evidence type="ECO:0000256" key="3">
    <source>
        <dbReference type="ARBA" id="ARBA00023163"/>
    </source>
</evidence>
<dbReference type="RefSeq" id="WP_375353684.1">
    <property type="nucleotide sequence ID" value="NZ_JBHHMI010000003.1"/>
</dbReference>
<dbReference type="Pfam" id="PF16925">
    <property type="entry name" value="TetR_C_13"/>
    <property type="match status" value="1"/>
</dbReference>
<dbReference type="InterPro" id="IPR001647">
    <property type="entry name" value="HTH_TetR"/>
</dbReference>
<dbReference type="InterPro" id="IPR036271">
    <property type="entry name" value="Tet_transcr_reg_TetR-rel_C_sf"/>
</dbReference>
<evidence type="ECO:0000259" key="5">
    <source>
        <dbReference type="PROSITE" id="PS50977"/>
    </source>
</evidence>
<dbReference type="Proteomes" id="UP001580346">
    <property type="component" value="Unassembled WGS sequence"/>
</dbReference>
<evidence type="ECO:0000256" key="1">
    <source>
        <dbReference type="ARBA" id="ARBA00023015"/>
    </source>
</evidence>
<protein>
    <submittedName>
        <fullName evidence="6">TetR/AcrR family transcriptional regulator</fullName>
    </submittedName>
</protein>
<evidence type="ECO:0000313" key="6">
    <source>
        <dbReference type="EMBL" id="MFB5266118.1"/>
    </source>
</evidence>
<sequence>MARPKEFDTTDVLSKAMHVFWQHGYEGTSIQDVVDHVGIKAQSLYNTFGGKRELFFAALRHYASQKTLIEILEKTPSGKAAITKVFQDIVTTSSEADRKKGCFMINTCVELAPHDPEIAKFIEKESASVEHAYYDALIRAKGQGELHERHQDLMALARFLNSAHGGLIVTAKTVSDMKALEDIVRVTLSILD</sequence>
<feature type="DNA-binding region" description="H-T-H motif" evidence="4">
    <location>
        <begin position="29"/>
        <end position="48"/>
    </location>
</feature>
<evidence type="ECO:0000256" key="4">
    <source>
        <dbReference type="PROSITE-ProRule" id="PRU00335"/>
    </source>
</evidence>
<organism evidence="6 7">
    <name type="scientific">Paenibacillus enshidis</name>
    <dbReference type="NCBI Taxonomy" id="1458439"/>
    <lineage>
        <taxon>Bacteria</taxon>
        <taxon>Bacillati</taxon>
        <taxon>Bacillota</taxon>
        <taxon>Bacilli</taxon>
        <taxon>Bacillales</taxon>
        <taxon>Paenibacillaceae</taxon>
        <taxon>Paenibacillus</taxon>
    </lineage>
</organism>
<dbReference type="Gene3D" id="1.10.357.10">
    <property type="entry name" value="Tetracycline Repressor, domain 2"/>
    <property type="match status" value="1"/>
</dbReference>
<dbReference type="SUPFAM" id="SSF48498">
    <property type="entry name" value="Tetracyclin repressor-like, C-terminal domain"/>
    <property type="match status" value="1"/>
</dbReference>
<keyword evidence="1" id="KW-0805">Transcription regulation</keyword>
<keyword evidence="2 4" id="KW-0238">DNA-binding</keyword>
<evidence type="ECO:0000313" key="7">
    <source>
        <dbReference type="Proteomes" id="UP001580346"/>
    </source>
</evidence>